<keyword evidence="1" id="KW-1133">Transmembrane helix</keyword>
<gene>
    <name evidence="2" type="ORF">FOVG_06315</name>
</gene>
<accession>W9PQ41</accession>
<reference evidence="2" key="1">
    <citation type="submission" date="2011-10" db="EMBL/GenBank/DDBJ databases">
        <title>The Genome Sequence of Fusarium oxysporum HDV247.</title>
        <authorList>
            <consortium name="The Broad Institute Genome Sequencing Platform"/>
            <person name="Ma L.-J."/>
            <person name="Gale L.R."/>
            <person name="Schwartz D.C."/>
            <person name="Zhou S."/>
            <person name="Corby-Kistler H."/>
            <person name="Young S.K."/>
            <person name="Zeng Q."/>
            <person name="Gargeya S."/>
            <person name="Fitzgerald M."/>
            <person name="Haas B."/>
            <person name="Abouelleil A."/>
            <person name="Alvarado L."/>
            <person name="Arachchi H.M."/>
            <person name="Berlin A."/>
            <person name="Brown A."/>
            <person name="Chapman S.B."/>
            <person name="Chen Z."/>
            <person name="Dunbar C."/>
            <person name="Freedman E."/>
            <person name="Gearin G."/>
            <person name="Goldberg J."/>
            <person name="Griggs A."/>
            <person name="Gujja S."/>
            <person name="Heiman D."/>
            <person name="Howarth C."/>
            <person name="Larson L."/>
            <person name="Lui A."/>
            <person name="MacDonald P.J.P."/>
            <person name="Montmayeur A."/>
            <person name="Murphy C."/>
            <person name="Neiman D."/>
            <person name="Pearson M."/>
            <person name="Priest M."/>
            <person name="Roberts A."/>
            <person name="Saif S."/>
            <person name="Shea T."/>
            <person name="Shenoy N."/>
            <person name="Sisk P."/>
            <person name="Stolte C."/>
            <person name="Sykes S."/>
            <person name="Wortman J."/>
            <person name="Nusbaum C."/>
            <person name="Birren B."/>
        </authorList>
    </citation>
    <scope>NUCLEOTIDE SEQUENCE [LARGE SCALE GENOMIC DNA]</scope>
    <source>
        <strain evidence="2">HDV247</strain>
    </source>
</reference>
<dbReference type="OrthoDB" id="10320433at2759"/>
<feature type="transmembrane region" description="Helical" evidence="1">
    <location>
        <begin position="58"/>
        <end position="78"/>
    </location>
</feature>
<keyword evidence="1" id="KW-0472">Membrane</keyword>
<protein>
    <submittedName>
        <fullName evidence="2">Uncharacterized protein</fullName>
    </submittedName>
</protein>
<dbReference type="Proteomes" id="UP000030751">
    <property type="component" value="Unassembled WGS sequence"/>
</dbReference>
<organism evidence="2">
    <name type="scientific">Fusarium oxysporum f. sp. pisi HDV247</name>
    <dbReference type="NCBI Taxonomy" id="1080344"/>
    <lineage>
        <taxon>Eukaryota</taxon>
        <taxon>Fungi</taxon>
        <taxon>Dikarya</taxon>
        <taxon>Ascomycota</taxon>
        <taxon>Pezizomycotina</taxon>
        <taxon>Sordariomycetes</taxon>
        <taxon>Hypocreomycetidae</taxon>
        <taxon>Hypocreales</taxon>
        <taxon>Nectriaceae</taxon>
        <taxon>Fusarium</taxon>
        <taxon>Fusarium oxysporum species complex</taxon>
    </lineage>
</organism>
<sequence length="161" mass="18474">MAQQGTHDTGEKGGGCMLRSQLMRTGRQGITREELEPLLAGTPGQDISLLGQLLCWDWGSLANLQTCIMFFVVTYWIFNLTIETLLENHMVQQGHKCQEHQFSAEHPKNTFYTEYIASYMINEVRQKKTGNKDWNLDRMNGQRNYSTMSQVPWVSPVIDGR</sequence>
<evidence type="ECO:0000313" key="2">
    <source>
        <dbReference type="EMBL" id="EXA45141.1"/>
    </source>
</evidence>
<proteinExistence type="predicted"/>
<dbReference type="HOGENOM" id="CLU_1786955_0_0_1"/>
<dbReference type="EMBL" id="JH650971">
    <property type="protein sequence ID" value="EXA45141.1"/>
    <property type="molecule type" value="Genomic_DNA"/>
</dbReference>
<dbReference type="AlphaFoldDB" id="W9PQ41"/>
<name>W9PQ41_FUSOX</name>
<reference evidence="2" key="2">
    <citation type="submission" date="2012-05" db="EMBL/GenBank/DDBJ databases">
        <title>Annotation of the Genome Sequence of Fusarium oxysporum HDV247.</title>
        <authorList>
            <consortium name="The Broad Institute Genomics Platform"/>
            <person name="Ma L.-J."/>
            <person name="Corby-Kistler H."/>
            <person name="Broz K."/>
            <person name="Gale L.R."/>
            <person name="Jonkers W."/>
            <person name="O'Donnell K."/>
            <person name="Ploetz R."/>
            <person name="Steinberg C."/>
            <person name="Schwartz D.C."/>
            <person name="VanEtten H."/>
            <person name="Zhou S."/>
            <person name="Young S.K."/>
            <person name="Zeng Q."/>
            <person name="Gargeya S."/>
            <person name="Fitzgerald M."/>
            <person name="Abouelleil A."/>
            <person name="Alvarado L."/>
            <person name="Chapman S.B."/>
            <person name="Gainer-Dewar J."/>
            <person name="Goldberg J."/>
            <person name="Griggs A."/>
            <person name="Gujja S."/>
            <person name="Hansen M."/>
            <person name="Howarth C."/>
            <person name="Imamovic A."/>
            <person name="Ireland A."/>
            <person name="Larimer J."/>
            <person name="McCowan C."/>
            <person name="Murphy C."/>
            <person name="Pearson M."/>
            <person name="Poon T.W."/>
            <person name="Priest M."/>
            <person name="Roberts A."/>
            <person name="Saif S."/>
            <person name="Shea T."/>
            <person name="Sykes S."/>
            <person name="Wortman J."/>
            <person name="Nusbaum C."/>
            <person name="Birren B."/>
        </authorList>
    </citation>
    <scope>NUCLEOTIDE SEQUENCE</scope>
    <source>
        <strain evidence="2">HDV247</strain>
    </source>
</reference>
<keyword evidence="1" id="KW-0812">Transmembrane</keyword>
<evidence type="ECO:0000256" key="1">
    <source>
        <dbReference type="SAM" id="Phobius"/>
    </source>
</evidence>